<reference evidence="1" key="1">
    <citation type="submission" date="2020-02" db="EMBL/GenBank/DDBJ databases">
        <authorList>
            <person name="Meier V. D."/>
        </authorList>
    </citation>
    <scope>NUCLEOTIDE SEQUENCE</scope>
    <source>
        <strain evidence="1">AVDCRST_MAG74</strain>
    </source>
</reference>
<dbReference type="InterPro" id="IPR036237">
    <property type="entry name" value="Xyl_isomerase-like_sf"/>
</dbReference>
<sequence>MQLESNGFFHLAYCTNIHPGNGWDEVLENLQMYAPPLKKRLAPEQSFALGLRLSALESEQLLENGRLEAFKNFLADENLYVCLINGFVFGSFHKTVVKESVFAPDWQTHERVEYTLRLVEILRQLLPEHLDGGISTLPLSYKSWVKADDNTVWEKITENIVRVVEALIKVRQTHNRLIHLDIEPEPDGLVETSAELASFYQNWLLPVGGKMLADRLRTTTVKARQLLLDHVQVCLDTCHFAVEYEDFRAALERFERLGIRIGRVQISSALKVELPDEAHRRTELAAQLEAFAESCYLHQVVEQRHDGTRRQYSDLAKALPMIHEKYAEQWRVHFHVPLFVERYAAFGSTQADIRRVFELLVEKRFTRHLEIETYTWDVLPPDLKLDLVESICREHNWVREELSKLNYA</sequence>
<protein>
    <submittedName>
        <fullName evidence="1">TIM barrel protein possibly involved in myo-inositol catabolism</fullName>
    </submittedName>
</protein>
<dbReference type="EMBL" id="CADCUR010000014">
    <property type="protein sequence ID" value="CAA9378449.1"/>
    <property type="molecule type" value="Genomic_DNA"/>
</dbReference>
<dbReference type="AlphaFoldDB" id="A0A6J4N612"/>
<name>A0A6J4N612_9BACT</name>
<dbReference type="SUPFAM" id="SSF51658">
    <property type="entry name" value="Xylose isomerase-like"/>
    <property type="match status" value="1"/>
</dbReference>
<proteinExistence type="predicted"/>
<dbReference type="Gene3D" id="3.20.20.150">
    <property type="entry name" value="Divalent-metal-dependent TIM barrel enzymes"/>
    <property type="match status" value="1"/>
</dbReference>
<accession>A0A6J4N612</accession>
<dbReference type="NCBIfam" id="NF035939">
    <property type="entry name" value="TIM_EboE"/>
    <property type="match status" value="1"/>
</dbReference>
<gene>
    <name evidence="1" type="ORF">AVDCRST_MAG74-172</name>
</gene>
<evidence type="ECO:0000313" key="1">
    <source>
        <dbReference type="EMBL" id="CAA9378449.1"/>
    </source>
</evidence>
<organism evidence="1">
    <name type="scientific">uncultured Pyrinomonadaceae bacterium</name>
    <dbReference type="NCBI Taxonomy" id="2283094"/>
    <lineage>
        <taxon>Bacteria</taxon>
        <taxon>Pseudomonadati</taxon>
        <taxon>Acidobacteriota</taxon>
        <taxon>Blastocatellia</taxon>
        <taxon>Blastocatellales</taxon>
        <taxon>Pyrinomonadaceae</taxon>
        <taxon>environmental samples</taxon>
    </lineage>
</organism>